<evidence type="ECO:0000313" key="3">
    <source>
        <dbReference type="Proteomes" id="UP000241690"/>
    </source>
</evidence>
<sequence length="172" mass="19080">MASSGKAFRKAAQLLDQRAPQGGIDQSSTARLQDLREANRQTANTVIHTSYAMDEMGRQRACALGRPSTYQSLWRTSRAMLQIPRLTTIAFNRHIRQQKGKRWAELGQARRFPAKRRLDKQRVYFLHLASKPGVVAPESEMKSPSMTLSAGMKEEGRGGLPSLAASKISLAA</sequence>
<protein>
    <submittedName>
        <fullName evidence="2">Uncharacterized protein</fullName>
    </submittedName>
</protein>
<keyword evidence="3" id="KW-1185">Reference proteome</keyword>
<dbReference type="AlphaFoldDB" id="A0A2T4A8F7"/>
<accession>A0A2T4A8F7</accession>
<feature type="region of interest" description="Disordered" evidence="1">
    <location>
        <begin position="136"/>
        <end position="160"/>
    </location>
</feature>
<proteinExistence type="predicted"/>
<organism evidence="2 3">
    <name type="scientific">Trichoderma harzianum CBS 226.95</name>
    <dbReference type="NCBI Taxonomy" id="983964"/>
    <lineage>
        <taxon>Eukaryota</taxon>
        <taxon>Fungi</taxon>
        <taxon>Dikarya</taxon>
        <taxon>Ascomycota</taxon>
        <taxon>Pezizomycotina</taxon>
        <taxon>Sordariomycetes</taxon>
        <taxon>Hypocreomycetidae</taxon>
        <taxon>Hypocreales</taxon>
        <taxon>Hypocreaceae</taxon>
        <taxon>Trichoderma</taxon>
    </lineage>
</organism>
<evidence type="ECO:0000313" key="2">
    <source>
        <dbReference type="EMBL" id="PTB53359.1"/>
    </source>
</evidence>
<evidence type="ECO:0000256" key="1">
    <source>
        <dbReference type="SAM" id="MobiDB-lite"/>
    </source>
</evidence>
<dbReference type="EMBL" id="KZ679682">
    <property type="protein sequence ID" value="PTB53359.1"/>
    <property type="molecule type" value="Genomic_DNA"/>
</dbReference>
<reference evidence="2 3" key="1">
    <citation type="submission" date="2016-07" db="EMBL/GenBank/DDBJ databases">
        <title>Multiple horizontal gene transfer events from other fungi enriched the ability of initially mycotrophic Trichoderma (Ascomycota) to feed on dead plant biomass.</title>
        <authorList>
            <consortium name="DOE Joint Genome Institute"/>
            <person name="Aerts A."/>
            <person name="Atanasova L."/>
            <person name="Chenthamara K."/>
            <person name="Zhang J."/>
            <person name="Grujic M."/>
            <person name="Henrissat B."/>
            <person name="Kuo A."/>
            <person name="Salamov A."/>
            <person name="Lipzen A."/>
            <person name="Labutti K."/>
            <person name="Barry K."/>
            <person name="Miao Y."/>
            <person name="Rahimi M.J."/>
            <person name="Shen Q."/>
            <person name="Grigoriev I.V."/>
            <person name="Kubicek C.P."/>
            <person name="Druzhinina I.S."/>
        </authorList>
    </citation>
    <scope>NUCLEOTIDE SEQUENCE [LARGE SCALE GENOMIC DNA]</scope>
    <source>
        <strain evidence="2 3">CBS 226.95</strain>
    </source>
</reference>
<dbReference type="RefSeq" id="XP_024773036.1">
    <property type="nucleotide sequence ID" value="XM_024916126.1"/>
</dbReference>
<dbReference type="GeneID" id="36624695"/>
<dbReference type="Proteomes" id="UP000241690">
    <property type="component" value="Unassembled WGS sequence"/>
</dbReference>
<name>A0A2T4A8F7_TRIHA</name>
<gene>
    <name evidence="2" type="ORF">M431DRAFT_483510</name>
</gene>